<organism evidence="1 2">
    <name type="scientific">Colocasia esculenta</name>
    <name type="common">Wild taro</name>
    <name type="synonym">Arum esculentum</name>
    <dbReference type="NCBI Taxonomy" id="4460"/>
    <lineage>
        <taxon>Eukaryota</taxon>
        <taxon>Viridiplantae</taxon>
        <taxon>Streptophyta</taxon>
        <taxon>Embryophyta</taxon>
        <taxon>Tracheophyta</taxon>
        <taxon>Spermatophyta</taxon>
        <taxon>Magnoliopsida</taxon>
        <taxon>Liliopsida</taxon>
        <taxon>Araceae</taxon>
        <taxon>Aroideae</taxon>
        <taxon>Colocasieae</taxon>
        <taxon>Colocasia</taxon>
    </lineage>
</organism>
<proteinExistence type="predicted"/>
<accession>A0A843XIZ8</accession>
<evidence type="ECO:0000313" key="2">
    <source>
        <dbReference type="Proteomes" id="UP000652761"/>
    </source>
</evidence>
<reference evidence="1" key="1">
    <citation type="submission" date="2017-07" db="EMBL/GenBank/DDBJ databases">
        <title>Taro Niue Genome Assembly and Annotation.</title>
        <authorList>
            <person name="Atibalentja N."/>
            <person name="Keating K."/>
            <person name="Fields C.J."/>
        </authorList>
    </citation>
    <scope>NUCLEOTIDE SEQUENCE</scope>
    <source>
        <strain evidence="1">Niue_2</strain>
        <tissue evidence="1">Leaf</tissue>
    </source>
</reference>
<evidence type="ECO:0000313" key="1">
    <source>
        <dbReference type="EMBL" id="MQM19191.1"/>
    </source>
</evidence>
<dbReference type="Proteomes" id="UP000652761">
    <property type="component" value="Unassembled WGS sequence"/>
</dbReference>
<sequence>MKCWQKFEQRRVLEHWPKQWLSTARRWLSTGASIQKTISGFGTVPVDRQGFLVTPLVGHETDQVKTPQTGIT</sequence>
<gene>
    <name evidence="1" type="ORF">Taro_052191</name>
</gene>
<name>A0A843XIZ8_COLES</name>
<dbReference type="EMBL" id="NMUH01008734">
    <property type="protein sequence ID" value="MQM19191.1"/>
    <property type="molecule type" value="Genomic_DNA"/>
</dbReference>
<comment type="caution">
    <text evidence="1">The sequence shown here is derived from an EMBL/GenBank/DDBJ whole genome shotgun (WGS) entry which is preliminary data.</text>
</comment>
<keyword evidence="2" id="KW-1185">Reference proteome</keyword>
<protein>
    <submittedName>
        <fullName evidence="1">Uncharacterized protein</fullName>
    </submittedName>
</protein>
<dbReference type="AlphaFoldDB" id="A0A843XIZ8"/>